<dbReference type="AlphaFoldDB" id="A0A3S4DSG0"/>
<protein>
    <submittedName>
        <fullName evidence="2">Protein of uncharacterized function (DUF2938)</fullName>
    </submittedName>
</protein>
<reference evidence="2 3" key="1">
    <citation type="submission" date="2018-12" db="EMBL/GenBank/DDBJ databases">
        <authorList>
            <consortium name="Pathogen Informatics"/>
        </authorList>
    </citation>
    <scope>NUCLEOTIDE SEQUENCE [LARGE SCALE GENOMIC DNA]</scope>
    <source>
        <strain evidence="2 3">NCTC11214</strain>
    </source>
</reference>
<dbReference type="InterPro" id="IPR021329">
    <property type="entry name" value="DUF2938"/>
</dbReference>
<feature type="transmembrane region" description="Helical" evidence="1">
    <location>
        <begin position="140"/>
        <end position="160"/>
    </location>
</feature>
<evidence type="ECO:0000256" key="1">
    <source>
        <dbReference type="SAM" id="Phobius"/>
    </source>
</evidence>
<keyword evidence="1" id="KW-0812">Transmembrane</keyword>
<evidence type="ECO:0000313" key="3">
    <source>
        <dbReference type="Proteomes" id="UP000281391"/>
    </source>
</evidence>
<keyword evidence="1" id="KW-1133">Transmembrane helix</keyword>
<gene>
    <name evidence="2" type="ORF">NCTC11214_04772</name>
</gene>
<feature type="transmembrane region" description="Helical" evidence="1">
    <location>
        <begin position="74"/>
        <end position="96"/>
    </location>
</feature>
<evidence type="ECO:0000313" key="2">
    <source>
        <dbReference type="EMBL" id="VDZ64040.1"/>
    </source>
</evidence>
<organism evidence="2 3">
    <name type="scientific">Serratia odorifera</name>
    <dbReference type="NCBI Taxonomy" id="618"/>
    <lineage>
        <taxon>Bacteria</taxon>
        <taxon>Pseudomonadati</taxon>
        <taxon>Pseudomonadota</taxon>
        <taxon>Gammaproteobacteria</taxon>
        <taxon>Enterobacterales</taxon>
        <taxon>Yersiniaceae</taxon>
        <taxon>Serratia</taxon>
    </lineage>
</organism>
<name>A0A3S4DSG0_SEROD</name>
<accession>A0A3S4DSG0</accession>
<feature type="transmembrane region" description="Helical" evidence="1">
    <location>
        <begin position="102"/>
        <end position="128"/>
    </location>
</feature>
<proteinExistence type="predicted"/>
<dbReference type="Proteomes" id="UP000281391">
    <property type="component" value="Chromosome"/>
</dbReference>
<feature type="transmembrane region" description="Helical" evidence="1">
    <location>
        <begin position="6"/>
        <end position="27"/>
    </location>
</feature>
<keyword evidence="1" id="KW-0472">Membrane</keyword>
<dbReference type="RefSeq" id="WP_004963903.1">
    <property type="nucleotide sequence ID" value="NZ_LR134117.1"/>
</dbReference>
<sequence>MTTTNTIIATCFIGILGTGVMDVWALILRKMFGIKPLDYALVGRWVGLMRHGQFCHRTIITTPSIAGERQLGWLLHYAIGMACAAVLIAAAGWPWLYAPTLAPALLVGVSSVIAPLLVMQPAFGFGFAATKTSSPLQACLRSLMAHGVFGIGLYLAARLFNELGCFMP</sequence>
<dbReference type="KEGG" id="sof:NCTC11214_04772"/>
<dbReference type="EMBL" id="LR134117">
    <property type="protein sequence ID" value="VDZ64040.1"/>
    <property type="molecule type" value="Genomic_DNA"/>
</dbReference>
<dbReference type="Pfam" id="PF11158">
    <property type="entry name" value="DUF2938"/>
    <property type="match status" value="1"/>
</dbReference>